<organism evidence="1 2">
    <name type="scientific">Corallincola holothuriorum</name>
    <dbReference type="NCBI Taxonomy" id="2282215"/>
    <lineage>
        <taxon>Bacteria</taxon>
        <taxon>Pseudomonadati</taxon>
        <taxon>Pseudomonadota</taxon>
        <taxon>Gammaproteobacteria</taxon>
        <taxon>Alteromonadales</taxon>
        <taxon>Psychromonadaceae</taxon>
        <taxon>Corallincola</taxon>
    </lineage>
</organism>
<proteinExistence type="predicted"/>
<dbReference type="RefSeq" id="WP_114338856.1">
    <property type="nucleotide sequence ID" value="NZ_QPID01000008.1"/>
</dbReference>
<dbReference type="AlphaFoldDB" id="A0A368NDR9"/>
<dbReference type="InterPro" id="IPR024476">
    <property type="entry name" value="DUF3861"/>
</dbReference>
<dbReference type="Proteomes" id="UP000252558">
    <property type="component" value="Unassembled WGS sequence"/>
</dbReference>
<sequence>MKGHLYRFTIEHIEDKQGNSLALSPLTFEARNHDDILNIVEVMKGKMALDETDATAFAVGLKLFGEVMLKNSKNELFKQFRPHLNNFMKELKKT</sequence>
<keyword evidence="2" id="KW-1185">Reference proteome</keyword>
<dbReference type="EMBL" id="QPID01000008">
    <property type="protein sequence ID" value="RCU48732.1"/>
    <property type="molecule type" value="Genomic_DNA"/>
</dbReference>
<dbReference type="Gene3D" id="3.10.20.850">
    <property type="entry name" value="Protein of unknown function DUF3861"/>
    <property type="match status" value="1"/>
</dbReference>
<dbReference type="Pfam" id="PF12977">
    <property type="entry name" value="DUF3861"/>
    <property type="match status" value="1"/>
</dbReference>
<comment type="caution">
    <text evidence="1">The sequence shown here is derived from an EMBL/GenBank/DDBJ whole genome shotgun (WGS) entry which is preliminary data.</text>
</comment>
<reference evidence="1 2" key="1">
    <citation type="submission" date="2018-07" db="EMBL/GenBank/DDBJ databases">
        <title>Corallincola holothuriorum sp. nov., a new facultative anaerobe isolated from sea cucumber Apostichopus japonicus.</title>
        <authorList>
            <person name="Xia H."/>
        </authorList>
    </citation>
    <scope>NUCLEOTIDE SEQUENCE [LARGE SCALE GENOMIC DNA]</scope>
    <source>
        <strain evidence="1 2">C4</strain>
    </source>
</reference>
<gene>
    <name evidence="1" type="ORF">DU002_13125</name>
</gene>
<accession>A0A368NDR9</accession>
<protein>
    <submittedName>
        <fullName evidence="1">DUF3861 family protein</fullName>
    </submittedName>
</protein>
<evidence type="ECO:0000313" key="1">
    <source>
        <dbReference type="EMBL" id="RCU48732.1"/>
    </source>
</evidence>
<name>A0A368NDR9_9GAMM</name>
<dbReference type="InterPro" id="IPR038194">
    <property type="entry name" value="DUF3861_sf"/>
</dbReference>
<dbReference type="OrthoDB" id="119700at2"/>
<evidence type="ECO:0000313" key="2">
    <source>
        <dbReference type="Proteomes" id="UP000252558"/>
    </source>
</evidence>